<sequence length="56" mass="6499">MNEKHQGAIARWKEIIVACDADTSEEERRYMDWVMKNAVVEWADGEIVEHIVEVAP</sequence>
<gene>
    <name evidence="1" type="ORF">J8F10_24205</name>
</gene>
<name>A0ABS5BXC9_9BACT</name>
<accession>A0ABS5BXC9</accession>
<reference evidence="1 2" key="1">
    <citation type="submission" date="2021-04" db="EMBL/GenBank/DDBJ databases">
        <authorList>
            <person name="Ivanova A."/>
        </authorList>
    </citation>
    <scope>NUCLEOTIDE SEQUENCE [LARGE SCALE GENOMIC DNA]</scope>
    <source>
        <strain evidence="1 2">G18</strain>
    </source>
</reference>
<evidence type="ECO:0000313" key="1">
    <source>
        <dbReference type="EMBL" id="MBP3958364.1"/>
    </source>
</evidence>
<keyword evidence="2" id="KW-1185">Reference proteome</keyword>
<comment type="caution">
    <text evidence="1">The sequence shown here is derived from an EMBL/GenBank/DDBJ whole genome shotgun (WGS) entry which is preliminary data.</text>
</comment>
<dbReference type="RefSeq" id="WP_210658276.1">
    <property type="nucleotide sequence ID" value="NZ_JAGKQQ010000001.1"/>
</dbReference>
<organism evidence="1 2">
    <name type="scientific">Gemmata palustris</name>
    <dbReference type="NCBI Taxonomy" id="2822762"/>
    <lineage>
        <taxon>Bacteria</taxon>
        <taxon>Pseudomonadati</taxon>
        <taxon>Planctomycetota</taxon>
        <taxon>Planctomycetia</taxon>
        <taxon>Gemmatales</taxon>
        <taxon>Gemmataceae</taxon>
        <taxon>Gemmata</taxon>
    </lineage>
</organism>
<dbReference type="Proteomes" id="UP000676565">
    <property type="component" value="Unassembled WGS sequence"/>
</dbReference>
<proteinExistence type="predicted"/>
<protein>
    <submittedName>
        <fullName evidence="1">Uncharacterized protein</fullName>
    </submittedName>
</protein>
<evidence type="ECO:0000313" key="2">
    <source>
        <dbReference type="Proteomes" id="UP000676565"/>
    </source>
</evidence>
<dbReference type="EMBL" id="JAGKQQ010000001">
    <property type="protein sequence ID" value="MBP3958364.1"/>
    <property type="molecule type" value="Genomic_DNA"/>
</dbReference>